<dbReference type="PROSITE" id="PS52002">
    <property type="entry name" value="SM"/>
    <property type="match status" value="1"/>
</dbReference>
<dbReference type="Gene3D" id="2.30.30.100">
    <property type="match status" value="1"/>
</dbReference>
<dbReference type="SMART" id="SM00651">
    <property type="entry name" value="Sm"/>
    <property type="match status" value="1"/>
</dbReference>
<organism evidence="11 13">
    <name type="scientific">Encephalitozoon hellem</name>
    <name type="common">Microsporidian parasite</name>
    <dbReference type="NCBI Taxonomy" id="27973"/>
    <lineage>
        <taxon>Eukaryota</taxon>
        <taxon>Fungi</taxon>
        <taxon>Fungi incertae sedis</taxon>
        <taxon>Microsporidia</taxon>
        <taxon>Unikaryonidae</taxon>
        <taxon>Encephalitozoon</taxon>
    </lineage>
</organism>
<evidence type="ECO:0000256" key="4">
    <source>
        <dbReference type="ARBA" id="ARBA00022490"/>
    </source>
</evidence>
<proteinExistence type="inferred from homology"/>
<dbReference type="FunFam" id="2.30.30.100:FF:000002">
    <property type="entry name" value="Small nuclear ribonucleoprotein Sm D3"/>
    <property type="match status" value="1"/>
</dbReference>
<dbReference type="InterPro" id="IPR047575">
    <property type="entry name" value="Sm"/>
</dbReference>
<dbReference type="SUPFAM" id="SSF50182">
    <property type="entry name" value="Sm-like ribonucleoproteins"/>
    <property type="match status" value="1"/>
</dbReference>
<comment type="subcellular location">
    <subcellularLocation>
        <location evidence="2">Cytoplasm</location>
        <location evidence="2">Cytosol</location>
    </subcellularLocation>
    <subcellularLocation>
        <location evidence="1 9">Nucleus</location>
    </subcellularLocation>
</comment>
<comment type="similarity">
    <text evidence="3 9">Belongs to the snRNP core protein family.</text>
</comment>
<feature type="domain" description="Sm" evidence="10">
    <location>
        <begin position="5"/>
        <end position="76"/>
    </location>
</feature>
<dbReference type="GO" id="GO:0005681">
    <property type="term" value="C:spliceosomal complex"/>
    <property type="evidence" value="ECO:0007669"/>
    <property type="project" value="InterPro"/>
</dbReference>
<evidence type="ECO:0000313" key="12">
    <source>
        <dbReference type="EMBL" id="WEL38234.1"/>
    </source>
</evidence>
<dbReference type="OrthoDB" id="6425924at2759"/>
<reference evidence="11" key="1">
    <citation type="submission" date="2021-05" db="EMBL/GenBank/DDBJ databases">
        <title>Encephalitozoon hellem ATCC 50604 Complete Genome.</title>
        <authorList>
            <person name="Mascarenhas dos Santos A.C."/>
            <person name="Julian A.T."/>
            <person name="Pombert J.-F."/>
        </authorList>
    </citation>
    <scope>NUCLEOTIDE SEQUENCE</scope>
    <source>
        <strain evidence="11">ATCC 50604</strain>
    </source>
</reference>
<dbReference type="Proteomes" id="UP001059546">
    <property type="component" value="Chromosome III"/>
</dbReference>
<name>A0A9Q9FB27_ENCHE</name>
<evidence type="ECO:0000313" key="11">
    <source>
        <dbReference type="EMBL" id="UTX42775.1"/>
    </source>
</evidence>
<evidence type="ECO:0000256" key="6">
    <source>
        <dbReference type="ARBA" id="ARBA00023187"/>
    </source>
</evidence>
<evidence type="ECO:0000259" key="10">
    <source>
        <dbReference type="PROSITE" id="PS52002"/>
    </source>
</evidence>
<dbReference type="EMBL" id="CP075149">
    <property type="protein sequence ID" value="UTX42775.1"/>
    <property type="molecule type" value="Genomic_DNA"/>
</dbReference>
<evidence type="ECO:0000256" key="9">
    <source>
        <dbReference type="RuleBase" id="RU365050"/>
    </source>
</evidence>
<dbReference type="GO" id="GO:0005685">
    <property type="term" value="C:U1 snRNP"/>
    <property type="evidence" value="ECO:0007669"/>
    <property type="project" value="UniProtKB-ARBA"/>
</dbReference>
<keyword evidence="5 9" id="KW-0507">mRNA processing</keyword>
<dbReference type="InterPro" id="IPR010920">
    <property type="entry name" value="LSM_dom_sf"/>
</dbReference>
<keyword evidence="8 9" id="KW-0687">Ribonucleoprotein</keyword>
<dbReference type="GO" id="GO:0000387">
    <property type="term" value="P:spliceosomal snRNP assembly"/>
    <property type="evidence" value="ECO:0007669"/>
    <property type="project" value="UniProtKB-UniRule"/>
</dbReference>
<dbReference type="InterPro" id="IPR027141">
    <property type="entry name" value="LSm4/Sm_D1/D3"/>
</dbReference>
<keyword evidence="6 9" id="KW-0508">mRNA splicing</keyword>
<dbReference type="Pfam" id="PF01423">
    <property type="entry name" value="LSM"/>
    <property type="match status" value="1"/>
</dbReference>
<gene>
    <name evidence="11" type="ORF">GPU96_03g04970</name>
    <name evidence="12" type="ORF">PFJ87_03g00920</name>
</gene>
<evidence type="ECO:0000313" key="13">
    <source>
        <dbReference type="Proteomes" id="UP001059546"/>
    </source>
</evidence>
<sequence length="87" mass="9691">MAVTVPLKLLHEAQGFVVTVETNNGDMYRGRMKEVDDYMNVVLDEVTVTSHSSCMPKKEIVIRGSSIRFFVLPPALKFAPFFGNAKA</sequence>
<dbReference type="EMBL" id="CP119064">
    <property type="protein sequence ID" value="WEL38234.1"/>
    <property type="molecule type" value="Genomic_DNA"/>
</dbReference>
<keyword evidence="14" id="KW-1185">Reference proteome</keyword>
<accession>A0A9Q9FB27</accession>
<dbReference type="CDD" id="cd01721">
    <property type="entry name" value="Sm_D3"/>
    <property type="match status" value="1"/>
</dbReference>
<dbReference type="GO" id="GO:0003723">
    <property type="term" value="F:RNA binding"/>
    <property type="evidence" value="ECO:0007669"/>
    <property type="project" value="InterPro"/>
</dbReference>
<evidence type="ECO:0000313" key="14">
    <source>
        <dbReference type="Proteomes" id="UP001217963"/>
    </source>
</evidence>
<keyword evidence="4" id="KW-0963">Cytoplasm</keyword>
<dbReference type="InterPro" id="IPR001163">
    <property type="entry name" value="Sm_dom_euk/arc"/>
</dbReference>
<reference evidence="12 14" key="2">
    <citation type="submission" date="2023-02" db="EMBL/GenBank/DDBJ databases">
        <title>Encephalitozoon hellem ATCC 50451 complete genome.</title>
        <authorList>
            <person name="Mascarenhas dos Santos A.C."/>
            <person name="Julian A.T."/>
            <person name="Pombert J.-F."/>
        </authorList>
    </citation>
    <scope>NUCLEOTIDE SEQUENCE [LARGE SCALE GENOMIC DNA]</scope>
    <source>
        <strain evidence="12 14">ATCC 50451</strain>
    </source>
</reference>
<evidence type="ECO:0000256" key="5">
    <source>
        <dbReference type="ARBA" id="ARBA00022664"/>
    </source>
</evidence>
<dbReference type="AlphaFoldDB" id="A0A9Q9FB27"/>
<dbReference type="InterPro" id="IPR034099">
    <property type="entry name" value="SmD3"/>
</dbReference>
<keyword evidence="7 9" id="KW-0539">Nucleus</keyword>
<protein>
    <recommendedName>
        <fullName evidence="9">Small nuclear ribonucleoprotein Sm D3</fullName>
        <shortName evidence="9">Sm-D3</shortName>
    </recommendedName>
    <alternativeName>
        <fullName evidence="9">snRNP core protein D3</fullName>
    </alternativeName>
</protein>
<dbReference type="Proteomes" id="UP001217963">
    <property type="component" value="Chromosome III"/>
</dbReference>
<evidence type="ECO:0000256" key="1">
    <source>
        <dbReference type="ARBA" id="ARBA00004123"/>
    </source>
</evidence>
<evidence type="ECO:0000256" key="2">
    <source>
        <dbReference type="ARBA" id="ARBA00004514"/>
    </source>
</evidence>
<evidence type="ECO:0000256" key="7">
    <source>
        <dbReference type="ARBA" id="ARBA00023242"/>
    </source>
</evidence>
<dbReference type="GO" id="GO:0005829">
    <property type="term" value="C:cytosol"/>
    <property type="evidence" value="ECO:0007669"/>
    <property type="project" value="UniProtKB-SubCell"/>
</dbReference>
<evidence type="ECO:0000256" key="3">
    <source>
        <dbReference type="ARBA" id="ARBA00008146"/>
    </source>
</evidence>
<dbReference type="PANTHER" id="PTHR23338">
    <property type="entry name" value="SMALL NUCLEAR RIBONUCLEOPROTEIN SM"/>
    <property type="match status" value="1"/>
</dbReference>
<evidence type="ECO:0000256" key="8">
    <source>
        <dbReference type="ARBA" id="ARBA00023274"/>
    </source>
</evidence>